<proteinExistence type="predicted"/>
<dbReference type="OrthoDB" id="2122982at2759"/>
<name>A0A1S3JD02_LINAN</name>
<feature type="domain" description="EF-hand" evidence="8">
    <location>
        <begin position="253"/>
        <end position="288"/>
    </location>
</feature>
<dbReference type="PANTHER" id="PTHR23055:SF188">
    <property type="entry name" value="EF-HAND DOMAIN-CONTAINING PROTEIN"/>
    <property type="match status" value="1"/>
</dbReference>
<dbReference type="InterPro" id="IPR018247">
    <property type="entry name" value="EF_Hand_1_Ca_BS"/>
</dbReference>
<dbReference type="InterPro" id="IPR011992">
    <property type="entry name" value="EF-hand-dom_pair"/>
</dbReference>
<dbReference type="SUPFAM" id="SSF47473">
    <property type="entry name" value="EF-hand"/>
    <property type="match status" value="1"/>
</dbReference>
<evidence type="ECO:0000256" key="2">
    <source>
        <dbReference type="ARBA" id="ARBA00022737"/>
    </source>
</evidence>
<evidence type="ECO:0000313" key="9">
    <source>
        <dbReference type="Proteomes" id="UP000085678"/>
    </source>
</evidence>
<dbReference type="PRINTS" id="PR00450">
    <property type="entry name" value="RECOVERIN"/>
</dbReference>
<dbReference type="CDD" id="cd02340">
    <property type="entry name" value="ZZ_NBR1_like"/>
    <property type="match status" value="1"/>
</dbReference>
<evidence type="ECO:0000256" key="5">
    <source>
        <dbReference type="ARBA" id="ARBA00022837"/>
    </source>
</evidence>
<keyword evidence="2" id="KW-0677">Repeat</keyword>
<dbReference type="PROSITE" id="PS50135">
    <property type="entry name" value="ZF_ZZ_2"/>
    <property type="match status" value="1"/>
</dbReference>
<dbReference type="KEGG" id="lak:106172026"/>
<accession>A0A1S3JD02</accession>
<dbReference type="PROSITE" id="PS00018">
    <property type="entry name" value="EF_HAND_1"/>
    <property type="match status" value="1"/>
</dbReference>
<dbReference type="InterPro" id="IPR043145">
    <property type="entry name" value="Znf_ZZ_sf"/>
</dbReference>
<dbReference type="STRING" id="7574.A0A1S3JD02"/>
<keyword evidence="1" id="KW-0479">Metal-binding</keyword>
<dbReference type="SMART" id="SM00291">
    <property type="entry name" value="ZnF_ZZ"/>
    <property type="match status" value="1"/>
</dbReference>
<keyword evidence="9" id="KW-1185">Reference proteome</keyword>
<keyword evidence="3 6" id="KW-0863">Zinc-finger</keyword>
<dbReference type="SUPFAM" id="SSF57850">
    <property type="entry name" value="RING/U-box"/>
    <property type="match status" value="1"/>
</dbReference>
<dbReference type="InterPro" id="IPR028846">
    <property type="entry name" value="Recoverin"/>
</dbReference>
<dbReference type="GO" id="GO:0005509">
    <property type="term" value="F:calcium ion binding"/>
    <property type="evidence" value="ECO:0007669"/>
    <property type="project" value="InterPro"/>
</dbReference>
<dbReference type="Gene3D" id="3.30.60.90">
    <property type="match status" value="1"/>
</dbReference>
<dbReference type="InParanoid" id="A0A1S3JD02"/>
<dbReference type="CDD" id="cd00051">
    <property type="entry name" value="EFh"/>
    <property type="match status" value="1"/>
</dbReference>
<evidence type="ECO:0000259" key="8">
    <source>
        <dbReference type="PROSITE" id="PS50222"/>
    </source>
</evidence>
<dbReference type="PROSITE" id="PS50222">
    <property type="entry name" value="EF_HAND_2"/>
    <property type="match status" value="2"/>
</dbReference>
<dbReference type="Pfam" id="PF00569">
    <property type="entry name" value="ZZ"/>
    <property type="match status" value="1"/>
</dbReference>
<feature type="domain" description="ZZ-type" evidence="7">
    <location>
        <begin position="126"/>
        <end position="178"/>
    </location>
</feature>
<keyword evidence="5" id="KW-0106">Calcium</keyword>
<reference evidence="10" key="1">
    <citation type="submission" date="2025-08" db="UniProtKB">
        <authorList>
            <consortium name="RefSeq"/>
        </authorList>
    </citation>
    <scope>IDENTIFICATION</scope>
    <source>
        <tissue evidence="10">Gonads</tissue>
    </source>
</reference>
<dbReference type="Proteomes" id="UP000085678">
    <property type="component" value="Unplaced"/>
</dbReference>
<keyword evidence="4" id="KW-0862">Zinc</keyword>
<dbReference type="SMART" id="SM00054">
    <property type="entry name" value="EFh"/>
    <property type="match status" value="2"/>
</dbReference>
<feature type="domain" description="EF-hand" evidence="8">
    <location>
        <begin position="289"/>
        <end position="324"/>
    </location>
</feature>
<gene>
    <name evidence="10" type="primary">LOC106172026</name>
</gene>
<sequence>MPGGLGSQQFQSMAAGALAGAASVFLTYQAYCYYRRTHIHSQQRGNPRTEPLDTEMDIVGQNTNLSDSMMESPQASRTLHILNSPPRHADGLMPVLPESQKGEAQALLHLLYHIAEDQGRLDGYVHRGITCNLCGQSPVCGTRFKCANCIDYDVCERCEPKDLHNKTHLFIKIRIPLPPLANPRMPLFKPLYPGKEYNVVKLNKEEISIFKKETLFDQHELESLYDQYKSLCTTERGITRDVFDQCLGPLASTKNLVMDRMFKFYDRNDDKYIDFHEMVTGMSILVKGTKMDKLPYAFEGYDLENKGSISKENLRRMFKAYFNITIELVRDVVKACEEEMMANFDDSSGKPVSALFSAPIPIESTNNNIPSKQPFPGNPGGRETMWPVMEAMSQDAIEEMVDNIFKMAKLLDGHRMPFSKFKEITLQDGSLCAWFDALGTVF</sequence>
<evidence type="ECO:0000256" key="6">
    <source>
        <dbReference type="PROSITE-ProRule" id="PRU00228"/>
    </source>
</evidence>
<dbReference type="InterPro" id="IPR002048">
    <property type="entry name" value="EF_hand_dom"/>
</dbReference>
<evidence type="ECO:0000256" key="3">
    <source>
        <dbReference type="ARBA" id="ARBA00022771"/>
    </source>
</evidence>
<dbReference type="PANTHER" id="PTHR23055">
    <property type="entry name" value="CALCIUM BINDING PROTEINS"/>
    <property type="match status" value="1"/>
</dbReference>
<evidence type="ECO:0000256" key="1">
    <source>
        <dbReference type="ARBA" id="ARBA00022723"/>
    </source>
</evidence>
<protein>
    <submittedName>
        <fullName evidence="10">Uncharacterized protein LOC106172026</fullName>
    </submittedName>
</protein>
<evidence type="ECO:0000256" key="4">
    <source>
        <dbReference type="ARBA" id="ARBA00022833"/>
    </source>
</evidence>
<evidence type="ECO:0000313" key="10">
    <source>
        <dbReference type="RefSeq" id="XP_013408056.1"/>
    </source>
</evidence>
<dbReference type="PROSITE" id="PS01357">
    <property type="entry name" value="ZF_ZZ_1"/>
    <property type="match status" value="1"/>
</dbReference>
<evidence type="ECO:0000259" key="7">
    <source>
        <dbReference type="PROSITE" id="PS50135"/>
    </source>
</evidence>
<organism evidence="9 10">
    <name type="scientific">Lingula anatina</name>
    <name type="common">Brachiopod</name>
    <name type="synonym">Lingula unguis</name>
    <dbReference type="NCBI Taxonomy" id="7574"/>
    <lineage>
        <taxon>Eukaryota</taxon>
        <taxon>Metazoa</taxon>
        <taxon>Spiralia</taxon>
        <taxon>Lophotrochozoa</taxon>
        <taxon>Brachiopoda</taxon>
        <taxon>Linguliformea</taxon>
        <taxon>Lingulata</taxon>
        <taxon>Lingulida</taxon>
        <taxon>Linguloidea</taxon>
        <taxon>Lingulidae</taxon>
        <taxon>Lingula</taxon>
    </lineage>
</organism>
<dbReference type="AlphaFoldDB" id="A0A1S3JD02"/>
<dbReference type="InterPro" id="IPR000433">
    <property type="entry name" value="Znf_ZZ"/>
</dbReference>
<dbReference type="GeneID" id="106172026"/>
<dbReference type="RefSeq" id="XP_013408056.1">
    <property type="nucleotide sequence ID" value="XM_013552602.1"/>
</dbReference>
<dbReference type="GO" id="GO:0008270">
    <property type="term" value="F:zinc ion binding"/>
    <property type="evidence" value="ECO:0007669"/>
    <property type="project" value="UniProtKB-KW"/>
</dbReference>
<dbReference type="Gene3D" id="1.10.238.10">
    <property type="entry name" value="EF-hand"/>
    <property type="match status" value="1"/>
</dbReference>